<dbReference type="InterPro" id="IPR029056">
    <property type="entry name" value="Ribokinase-like"/>
</dbReference>
<dbReference type="AlphaFoldDB" id="A0A123U3C2"/>
<dbReference type="GO" id="GO:0005524">
    <property type="term" value="F:ATP binding"/>
    <property type="evidence" value="ECO:0007669"/>
    <property type="project" value="UniProtKB-KW"/>
</dbReference>
<gene>
    <name evidence="7" type="ORF">ERS132457_01418</name>
</gene>
<evidence type="ECO:0000256" key="1">
    <source>
        <dbReference type="ARBA" id="ARBA00012104"/>
    </source>
</evidence>
<reference evidence="7 8" key="1">
    <citation type="submission" date="2016-02" db="EMBL/GenBank/DDBJ databases">
        <authorList>
            <consortium name="Pathogen Informatics"/>
        </authorList>
    </citation>
    <scope>NUCLEOTIDE SEQUENCE [LARGE SCALE GENOMIC DNA]</scope>
    <source>
        <strain evidence="7 8">LSS95</strain>
    </source>
</reference>
<name>A0A123U3C2_STRSU</name>
<keyword evidence="2" id="KW-0808">Transferase</keyword>
<dbReference type="SUPFAM" id="SSF53613">
    <property type="entry name" value="Ribokinase-like"/>
    <property type="match status" value="1"/>
</dbReference>
<evidence type="ECO:0000256" key="2">
    <source>
        <dbReference type="ARBA" id="ARBA00022679"/>
    </source>
</evidence>
<dbReference type="InterPro" id="IPR004625">
    <property type="entry name" value="PyrdxlKinase"/>
</dbReference>
<dbReference type="PROSITE" id="PS51257">
    <property type="entry name" value="PROKAR_LIPOPROTEIN"/>
    <property type="match status" value="1"/>
</dbReference>
<evidence type="ECO:0000256" key="4">
    <source>
        <dbReference type="ARBA" id="ARBA00022777"/>
    </source>
</evidence>
<dbReference type="EC" id="2.7.1.35" evidence="1"/>
<keyword evidence="5" id="KW-0067">ATP-binding</keyword>
<dbReference type="InterPro" id="IPR013749">
    <property type="entry name" value="PM/HMP-P_kinase-1"/>
</dbReference>
<keyword evidence="3" id="KW-0547">Nucleotide-binding</keyword>
<dbReference type="GO" id="GO:0008478">
    <property type="term" value="F:pyridoxal kinase activity"/>
    <property type="evidence" value="ECO:0007669"/>
    <property type="project" value="UniProtKB-EC"/>
</dbReference>
<dbReference type="PANTHER" id="PTHR10534">
    <property type="entry name" value="PYRIDOXAL KINASE"/>
    <property type="match status" value="1"/>
</dbReference>
<feature type="domain" description="Pyridoxamine kinase/Phosphomethylpyrimidine kinase" evidence="6">
    <location>
        <begin position="80"/>
        <end position="255"/>
    </location>
</feature>
<evidence type="ECO:0000256" key="5">
    <source>
        <dbReference type="ARBA" id="ARBA00022840"/>
    </source>
</evidence>
<organism evidence="7 8">
    <name type="scientific">Streptococcus suis</name>
    <dbReference type="NCBI Taxonomy" id="1307"/>
    <lineage>
        <taxon>Bacteria</taxon>
        <taxon>Bacillati</taxon>
        <taxon>Bacillota</taxon>
        <taxon>Bacilli</taxon>
        <taxon>Lactobacillales</taxon>
        <taxon>Streptococcaceae</taxon>
        <taxon>Streptococcus</taxon>
    </lineage>
</organism>
<dbReference type="GO" id="GO:0009443">
    <property type="term" value="P:pyridoxal 5'-phosphate salvage"/>
    <property type="evidence" value="ECO:0007669"/>
    <property type="project" value="InterPro"/>
</dbReference>
<keyword evidence="4 7" id="KW-0418">Kinase</keyword>
<evidence type="ECO:0000256" key="3">
    <source>
        <dbReference type="ARBA" id="ARBA00022741"/>
    </source>
</evidence>
<accession>A0A123U3C2</accession>
<dbReference type="PANTHER" id="PTHR10534:SF2">
    <property type="entry name" value="PYRIDOXAL KINASE"/>
    <property type="match status" value="1"/>
</dbReference>
<dbReference type="Gene3D" id="3.40.1190.20">
    <property type="match status" value="1"/>
</dbReference>
<evidence type="ECO:0000259" key="6">
    <source>
        <dbReference type="Pfam" id="PF08543"/>
    </source>
</evidence>
<dbReference type="EMBL" id="FIIR01000016">
    <property type="protein sequence ID" value="CYV95002.1"/>
    <property type="molecule type" value="Genomic_DNA"/>
</dbReference>
<dbReference type="Proteomes" id="UP000069831">
    <property type="component" value="Unassembled WGS sequence"/>
</dbReference>
<protein>
    <recommendedName>
        <fullName evidence="1">pyridoxal kinase</fullName>
        <ecNumber evidence="1">2.7.1.35</ecNumber>
    </recommendedName>
</protein>
<evidence type="ECO:0000313" key="8">
    <source>
        <dbReference type="Proteomes" id="UP000069831"/>
    </source>
</evidence>
<evidence type="ECO:0000313" key="7">
    <source>
        <dbReference type="EMBL" id="CYV95002.1"/>
    </source>
</evidence>
<proteinExistence type="predicted"/>
<dbReference type="Pfam" id="PF08543">
    <property type="entry name" value="Phos_pyr_kin"/>
    <property type="match status" value="1"/>
</dbReference>
<dbReference type="GO" id="GO:0005829">
    <property type="term" value="C:cytosol"/>
    <property type="evidence" value="ECO:0007669"/>
    <property type="project" value="TreeGrafter"/>
</dbReference>
<sequence length="294" mass="32238">MVQRLLLANDLPGVGKVALATSIPIAAACQVETILLPTVLLSSHTGGFPDVVVEDMTDLNQAYFEQWKNLNLELAGILSGYCRNPQQLSQLAMYAKQTETPLIVDPVMGDGGKLYTGFTSTYVEAMKELIQSAKLILPNVTEAVFLTGRDYLGACYDRAAIEDLLEALAEQVSADIVLTGISFDDSQIGVAYFQQETGEITTYMSKKYPANFFGTGDILSTLLAVATIQQINLHQAIPLALDFIDKSLECTLALDRDLKFGISFEPFLAELQQAFQTLKERNYETESIASINRN</sequence>
<dbReference type="RefSeq" id="WP_024399927.1">
    <property type="nucleotide sequence ID" value="NZ_CEEK01000022.1"/>
</dbReference>
<dbReference type="NCBIfam" id="NF005491">
    <property type="entry name" value="PRK07105.1"/>
    <property type="match status" value="1"/>
</dbReference>